<keyword evidence="1" id="KW-1133">Transmembrane helix</keyword>
<keyword evidence="1" id="KW-0472">Membrane</keyword>
<proteinExistence type="predicted"/>
<sequence>MKLYKTLLADFEEMSMGYSAIGIIASSCLGSVAAMLILMNGHTFIDMLQLFIVVIVCMGFNTVILAQFKSKIVFNALLLSLAISSIFILINIF</sequence>
<dbReference type="RefSeq" id="WP_075325067.1">
    <property type="nucleotide sequence ID" value="NZ_FOOH01000010.1"/>
</dbReference>
<dbReference type="PROSITE" id="PS51257">
    <property type="entry name" value="PROKAR_LIPOPROTEIN"/>
    <property type="match status" value="1"/>
</dbReference>
<gene>
    <name evidence="2" type="ORF">SAMN04488033_11049</name>
</gene>
<reference evidence="3" key="1">
    <citation type="submission" date="2016-10" db="EMBL/GenBank/DDBJ databases">
        <authorList>
            <person name="Varghese N."/>
            <person name="Submissions S."/>
        </authorList>
    </citation>
    <scope>NUCLEOTIDE SEQUENCE [LARGE SCALE GENOMIC DNA]</scope>
    <source>
        <strain evidence="3">DSM 23515</strain>
    </source>
</reference>
<feature type="transmembrane region" description="Helical" evidence="1">
    <location>
        <begin position="20"/>
        <end position="40"/>
    </location>
</feature>
<evidence type="ECO:0000313" key="3">
    <source>
        <dbReference type="Proteomes" id="UP000199116"/>
    </source>
</evidence>
<accession>A0A1I2LSA7</accession>
<feature type="transmembrane region" description="Helical" evidence="1">
    <location>
        <begin position="72"/>
        <end position="92"/>
    </location>
</feature>
<protein>
    <submittedName>
        <fullName evidence="2">Uncharacterized protein</fullName>
    </submittedName>
</protein>
<dbReference type="EMBL" id="FOOH01000010">
    <property type="protein sequence ID" value="SFF82194.1"/>
    <property type="molecule type" value="Genomic_DNA"/>
</dbReference>
<keyword evidence="1" id="KW-0812">Transmembrane</keyword>
<evidence type="ECO:0000256" key="1">
    <source>
        <dbReference type="SAM" id="Phobius"/>
    </source>
</evidence>
<keyword evidence="3" id="KW-1185">Reference proteome</keyword>
<name>A0A1I2LSA7_9FLAO</name>
<dbReference type="AlphaFoldDB" id="A0A1I2LSA7"/>
<organism evidence="2 3">
    <name type="scientific">Salegentibacter agarivorans</name>
    <dbReference type="NCBI Taxonomy" id="345907"/>
    <lineage>
        <taxon>Bacteria</taxon>
        <taxon>Pseudomonadati</taxon>
        <taxon>Bacteroidota</taxon>
        <taxon>Flavobacteriia</taxon>
        <taxon>Flavobacteriales</taxon>
        <taxon>Flavobacteriaceae</taxon>
        <taxon>Salegentibacter</taxon>
    </lineage>
</organism>
<evidence type="ECO:0000313" key="2">
    <source>
        <dbReference type="EMBL" id="SFF82194.1"/>
    </source>
</evidence>
<dbReference type="Proteomes" id="UP000199116">
    <property type="component" value="Unassembled WGS sequence"/>
</dbReference>
<feature type="transmembrane region" description="Helical" evidence="1">
    <location>
        <begin position="47"/>
        <end position="66"/>
    </location>
</feature>